<proteinExistence type="predicted"/>
<protein>
    <submittedName>
        <fullName evidence="1">Uncharacterized protein</fullName>
    </submittedName>
</protein>
<gene>
    <name evidence="1" type="ORF">BN2475_1030001</name>
</gene>
<accession>A0A1N7SLX4</accession>
<organism evidence="1 2">
    <name type="scientific">Paraburkholderia ribeironis</name>
    <dbReference type="NCBI Taxonomy" id="1247936"/>
    <lineage>
        <taxon>Bacteria</taxon>
        <taxon>Pseudomonadati</taxon>
        <taxon>Pseudomonadota</taxon>
        <taxon>Betaproteobacteria</taxon>
        <taxon>Burkholderiales</taxon>
        <taxon>Burkholderiaceae</taxon>
        <taxon>Paraburkholderia</taxon>
    </lineage>
</organism>
<name>A0A1N7SLX4_9BURK</name>
<dbReference type="EMBL" id="CYGX02000103">
    <property type="protein sequence ID" value="SIT48427.1"/>
    <property type="molecule type" value="Genomic_DNA"/>
</dbReference>
<keyword evidence="2" id="KW-1185">Reference proteome</keyword>
<evidence type="ECO:0000313" key="2">
    <source>
        <dbReference type="Proteomes" id="UP000187012"/>
    </source>
</evidence>
<reference evidence="1 2" key="1">
    <citation type="submission" date="2016-12" db="EMBL/GenBank/DDBJ databases">
        <authorList>
            <person name="Song W.-J."/>
            <person name="Kurnit D.M."/>
        </authorList>
    </citation>
    <scope>NUCLEOTIDE SEQUENCE [LARGE SCALE GENOMIC DNA]</scope>
    <source>
        <strain evidence="1 2">STM7296</strain>
    </source>
</reference>
<dbReference type="AlphaFoldDB" id="A0A1N7SLX4"/>
<sequence length="38" mass="4412">MLNSLIKRTNFKTVYMEHLASFAFRQAMQICLYGVDNG</sequence>
<dbReference type="Proteomes" id="UP000187012">
    <property type="component" value="Unassembled WGS sequence"/>
</dbReference>
<evidence type="ECO:0000313" key="1">
    <source>
        <dbReference type="EMBL" id="SIT48427.1"/>
    </source>
</evidence>